<proteinExistence type="predicted"/>
<dbReference type="VEuPathDB" id="MicrosporidiaDB:THOM_2674"/>
<organism evidence="1 2">
    <name type="scientific">Trachipleistophora hominis</name>
    <name type="common">Microsporidian parasite</name>
    <dbReference type="NCBI Taxonomy" id="72359"/>
    <lineage>
        <taxon>Eukaryota</taxon>
        <taxon>Fungi</taxon>
        <taxon>Fungi incertae sedis</taxon>
        <taxon>Microsporidia</taxon>
        <taxon>Pleistophoridae</taxon>
        <taxon>Trachipleistophora</taxon>
    </lineage>
</organism>
<dbReference type="AlphaFoldDB" id="L7JSB9"/>
<dbReference type="EMBL" id="JH994043">
    <property type="protein sequence ID" value="ELQ74378.1"/>
    <property type="molecule type" value="Genomic_DNA"/>
</dbReference>
<evidence type="ECO:0000313" key="1">
    <source>
        <dbReference type="EMBL" id="ELQ74378.1"/>
    </source>
</evidence>
<dbReference type="HOGENOM" id="CLU_1754190_0_0_1"/>
<evidence type="ECO:0000313" key="2">
    <source>
        <dbReference type="Proteomes" id="UP000011185"/>
    </source>
</evidence>
<reference evidence="1 2" key="1">
    <citation type="journal article" date="2012" name="PLoS Pathog.">
        <title>The genome of the obligate intracellular parasite Trachipleistophora hominis: new insights into microsporidian genome dynamics and reductive evolution.</title>
        <authorList>
            <person name="Heinz E."/>
            <person name="Williams T.A."/>
            <person name="Nakjang S."/>
            <person name="Noel C.J."/>
            <person name="Swan D.C."/>
            <person name="Goldberg A.V."/>
            <person name="Harris S.R."/>
            <person name="Weinmaier T."/>
            <person name="Markert S."/>
            <person name="Becher D."/>
            <person name="Bernhardt J."/>
            <person name="Dagan T."/>
            <person name="Hacker C."/>
            <person name="Lucocq J.M."/>
            <person name="Schweder T."/>
            <person name="Rattei T."/>
            <person name="Hall N."/>
            <person name="Hirt R.P."/>
            <person name="Embley T.M."/>
        </authorList>
    </citation>
    <scope>NUCLEOTIDE SEQUENCE [LARGE SCALE GENOMIC DNA]</scope>
</reference>
<dbReference type="STRING" id="72359.L7JSB9"/>
<accession>L7JSB9</accession>
<dbReference type="InterPro" id="IPR016024">
    <property type="entry name" value="ARM-type_fold"/>
</dbReference>
<gene>
    <name evidence="1" type="ORF">THOM_2674</name>
</gene>
<protein>
    <submittedName>
        <fullName evidence="1">Putative Armadillo-like helical protein</fullName>
    </submittedName>
</protein>
<dbReference type="InParanoid" id="L7JSB9"/>
<name>L7JSB9_TRAHO</name>
<dbReference type="SUPFAM" id="SSF48371">
    <property type="entry name" value="ARM repeat"/>
    <property type="match status" value="1"/>
</dbReference>
<dbReference type="OrthoDB" id="9398340at2759"/>
<dbReference type="Proteomes" id="UP000011185">
    <property type="component" value="Unassembled WGS sequence"/>
</dbReference>
<keyword evidence="2" id="KW-1185">Reference proteome</keyword>
<sequence length="149" mass="17172">VNGTLSNLKDALPGNVNDHQTVINKEESKIDFKELTMDLSLIKDRAIRTSAGADVHGALKHVIYLLSKDDNKVRVHLVHNMAVLTIFGEEYVHEVIANLLRNMDDKNWRYRIALIDGLCMVDDIARYAQYFENDDVYFVRKYFRMVVDG</sequence>
<feature type="non-terminal residue" evidence="1">
    <location>
        <position position="1"/>
    </location>
</feature>